<feature type="domain" description="PPIase FKBP-type" evidence="10">
    <location>
        <begin position="26"/>
        <end position="127"/>
    </location>
</feature>
<dbReference type="PANTHER" id="PTHR47861:SF3">
    <property type="entry name" value="FKBP-TYPE PEPTIDYL-PROLYL CIS-TRANS ISOMERASE SLYD"/>
    <property type="match status" value="1"/>
</dbReference>
<comment type="catalytic activity">
    <reaction evidence="1 8 9">
        <text>[protein]-peptidylproline (omega=180) = [protein]-peptidylproline (omega=0)</text>
        <dbReference type="Rhea" id="RHEA:16237"/>
        <dbReference type="Rhea" id="RHEA-COMP:10747"/>
        <dbReference type="Rhea" id="RHEA-COMP:10748"/>
        <dbReference type="ChEBI" id="CHEBI:83833"/>
        <dbReference type="ChEBI" id="CHEBI:83834"/>
        <dbReference type="EC" id="5.2.1.8"/>
    </reaction>
</comment>
<dbReference type="SUPFAM" id="SSF54534">
    <property type="entry name" value="FKBP-like"/>
    <property type="match status" value="1"/>
</dbReference>
<keyword evidence="5 8" id="KW-0697">Rotamase</keyword>
<keyword evidence="6" id="KW-0143">Chaperone</keyword>
<dbReference type="GO" id="GO:0003755">
    <property type="term" value="F:peptidyl-prolyl cis-trans isomerase activity"/>
    <property type="evidence" value="ECO:0007669"/>
    <property type="project" value="UniProtKB-UniRule"/>
</dbReference>
<comment type="subcellular location">
    <subcellularLocation>
        <location evidence="2">Cytoplasm</location>
    </subcellularLocation>
</comment>
<evidence type="ECO:0000256" key="4">
    <source>
        <dbReference type="ARBA" id="ARBA00022490"/>
    </source>
</evidence>
<evidence type="ECO:0000256" key="6">
    <source>
        <dbReference type="ARBA" id="ARBA00023186"/>
    </source>
</evidence>
<evidence type="ECO:0000256" key="5">
    <source>
        <dbReference type="ARBA" id="ARBA00023110"/>
    </source>
</evidence>
<keyword evidence="12" id="KW-1185">Reference proteome</keyword>
<evidence type="ECO:0000313" key="12">
    <source>
        <dbReference type="Proteomes" id="UP000010866"/>
    </source>
</evidence>
<evidence type="ECO:0000256" key="1">
    <source>
        <dbReference type="ARBA" id="ARBA00000971"/>
    </source>
</evidence>
<dbReference type="GeneID" id="14407801"/>
<dbReference type="Proteomes" id="UP000010866">
    <property type="component" value="Chromosome"/>
</dbReference>
<protein>
    <recommendedName>
        <fullName evidence="9">Peptidyl-prolyl cis-trans isomerase</fullName>
        <ecNumber evidence="9">5.2.1.8</ecNumber>
    </recommendedName>
</protein>
<dbReference type="GO" id="GO:0042026">
    <property type="term" value="P:protein refolding"/>
    <property type="evidence" value="ECO:0007669"/>
    <property type="project" value="UniProtKB-ARBA"/>
</dbReference>
<dbReference type="KEGG" id="mhz:Metho_0669"/>
<dbReference type="STRING" id="867904.Metho_0669"/>
<dbReference type="EC" id="5.2.1.8" evidence="9"/>
<evidence type="ECO:0000256" key="7">
    <source>
        <dbReference type="ARBA" id="ARBA00023235"/>
    </source>
</evidence>
<accession>L0KW61</accession>
<evidence type="ECO:0000313" key="11">
    <source>
        <dbReference type="EMBL" id="AGB48925.1"/>
    </source>
</evidence>
<evidence type="ECO:0000256" key="2">
    <source>
        <dbReference type="ARBA" id="ARBA00004496"/>
    </source>
</evidence>
<evidence type="ECO:0000259" key="10">
    <source>
        <dbReference type="PROSITE" id="PS50059"/>
    </source>
</evidence>
<gene>
    <name evidence="11" type="ordered locus">Metho_0669</name>
</gene>
<dbReference type="RefSeq" id="WP_015324093.1">
    <property type="nucleotide sequence ID" value="NC_019977.1"/>
</dbReference>
<name>L0KW61_METHD</name>
<dbReference type="InterPro" id="IPR046357">
    <property type="entry name" value="PPIase_dom_sf"/>
</dbReference>
<dbReference type="Gene3D" id="3.10.50.40">
    <property type="match status" value="1"/>
</dbReference>
<dbReference type="PANTHER" id="PTHR47861">
    <property type="entry name" value="FKBP-TYPE PEPTIDYL-PROLYL CIS-TRANS ISOMERASE SLYD"/>
    <property type="match status" value="1"/>
</dbReference>
<dbReference type="HOGENOM" id="CLU_098197_2_0_2"/>
<dbReference type="EMBL" id="CP003362">
    <property type="protein sequence ID" value="AGB48925.1"/>
    <property type="molecule type" value="Genomic_DNA"/>
</dbReference>
<sequence>MILIILIIAFSSGCTDNDPSAIVEKGDNISVNYIGKYDNGTVFDTSLIDVAKESGLYDASRNYEPMSFVVGAEQMISGFDNGVLNMTIGEKKTFKLSPDEAYGEYNPEYLVPVPRSDMENASIVLEIGNQVGTMMGIATIVDINDTNVTLDFNSPLAGKNLTFDVEVVSIDKASKE</sequence>
<keyword evidence="7 8" id="KW-0413">Isomerase</keyword>
<dbReference type="PROSITE" id="PS50059">
    <property type="entry name" value="FKBP_PPIASE"/>
    <property type="match status" value="1"/>
</dbReference>
<evidence type="ECO:0000256" key="8">
    <source>
        <dbReference type="PROSITE-ProRule" id="PRU00277"/>
    </source>
</evidence>
<keyword evidence="4" id="KW-0963">Cytoplasm</keyword>
<reference evidence="12" key="1">
    <citation type="submission" date="2012-02" db="EMBL/GenBank/DDBJ databases">
        <title>Complete sequence of chromosome of Methanomethylovorans hollandica DSM 15978.</title>
        <authorList>
            <person name="Lucas S."/>
            <person name="Copeland A."/>
            <person name="Lapidus A."/>
            <person name="Glavina del Rio T."/>
            <person name="Dalin E."/>
            <person name="Tice H."/>
            <person name="Bruce D."/>
            <person name="Goodwin L."/>
            <person name="Pitluck S."/>
            <person name="Peters L."/>
            <person name="Mikhailova N."/>
            <person name="Held B."/>
            <person name="Kyrpides N."/>
            <person name="Mavromatis K."/>
            <person name="Ivanova N."/>
            <person name="Brettin T."/>
            <person name="Detter J.C."/>
            <person name="Han C."/>
            <person name="Larimer F."/>
            <person name="Land M."/>
            <person name="Hauser L."/>
            <person name="Markowitz V."/>
            <person name="Cheng J.-F."/>
            <person name="Hugenholtz P."/>
            <person name="Woyke T."/>
            <person name="Wu D."/>
            <person name="Spring S."/>
            <person name="Schroeder M."/>
            <person name="Brambilla E."/>
            <person name="Klenk H.-P."/>
            <person name="Eisen J.A."/>
        </authorList>
    </citation>
    <scope>NUCLEOTIDE SEQUENCE [LARGE SCALE GENOMIC DNA]</scope>
    <source>
        <strain evidence="12">DSM 15978 / NBRC 107637 / DMS1</strain>
    </source>
</reference>
<dbReference type="InterPro" id="IPR001179">
    <property type="entry name" value="PPIase_FKBP_dom"/>
</dbReference>
<proteinExistence type="inferred from homology"/>
<dbReference type="GO" id="GO:0005737">
    <property type="term" value="C:cytoplasm"/>
    <property type="evidence" value="ECO:0007669"/>
    <property type="project" value="UniProtKB-SubCell"/>
</dbReference>
<dbReference type="Pfam" id="PF00254">
    <property type="entry name" value="FKBP_C"/>
    <property type="match status" value="1"/>
</dbReference>
<organism evidence="11 12">
    <name type="scientific">Methanomethylovorans hollandica (strain DSM 15978 / NBRC 107637 / DMS1)</name>
    <dbReference type="NCBI Taxonomy" id="867904"/>
    <lineage>
        <taxon>Archaea</taxon>
        <taxon>Methanobacteriati</taxon>
        <taxon>Methanobacteriota</taxon>
        <taxon>Stenosarchaea group</taxon>
        <taxon>Methanomicrobia</taxon>
        <taxon>Methanosarcinales</taxon>
        <taxon>Methanosarcinaceae</taxon>
        <taxon>Methanomethylovorans</taxon>
    </lineage>
</organism>
<evidence type="ECO:0000256" key="3">
    <source>
        <dbReference type="ARBA" id="ARBA00006577"/>
    </source>
</evidence>
<evidence type="ECO:0000256" key="9">
    <source>
        <dbReference type="RuleBase" id="RU003915"/>
    </source>
</evidence>
<dbReference type="AlphaFoldDB" id="L0KW61"/>
<comment type="similarity">
    <text evidence="3 9">Belongs to the FKBP-type PPIase family.</text>
</comment>